<evidence type="ECO:0000256" key="2">
    <source>
        <dbReference type="ARBA" id="ARBA00022723"/>
    </source>
</evidence>
<dbReference type="InterPro" id="IPR050251">
    <property type="entry name" value="HpcH-HpaI_aldolase"/>
</dbReference>
<proteinExistence type="inferred from homology"/>
<comment type="similarity">
    <text evidence="1">Belongs to the HpcH/HpaI aldolase family.</text>
</comment>
<dbReference type="InterPro" id="IPR005000">
    <property type="entry name" value="Aldolase/citrate-lyase_domain"/>
</dbReference>
<dbReference type="InterPro" id="IPR015813">
    <property type="entry name" value="Pyrv/PenolPyrv_kinase-like_dom"/>
</dbReference>
<accession>A0A9P9JHC0</accession>
<organism evidence="5 6">
    <name type="scientific">Dactylonectria macrodidyma</name>
    <dbReference type="NCBI Taxonomy" id="307937"/>
    <lineage>
        <taxon>Eukaryota</taxon>
        <taxon>Fungi</taxon>
        <taxon>Dikarya</taxon>
        <taxon>Ascomycota</taxon>
        <taxon>Pezizomycotina</taxon>
        <taxon>Sordariomycetes</taxon>
        <taxon>Hypocreomycetidae</taxon>
        <taxon>Hypocreales</taxon>
        <taxon>Nectriaceae</taxon>
        <taxon>Dactylonectria</taxon>
    </lineage>
</organism>
<feature type="domain" description="HpcH/HpaI aldolase/citrate lyase" evidence="4">
    <location>
        <begin position="29"/>
        <end position="214"/>
    </location>
</feature>
<keyword evidence="5" id="KW-0418">Kinase</keyword>
<reference evidence="5" key="1">
    <citation type="journal article" date="2021" name="Nat. Commun.">
        <title>Genetic determinants of endophytism in the Arabidopsis root mycobiome.</title>
        <authorList>
            <person name="Mesny F."/>
            <person name="Miyauchi S."/>
            <person name="Thiergart T."/>
            <person name="Pickel B."/>
            <person name="Atanasova L."/>
            <person name="Karlsson M."/>
            <person name="Huettel B."/>
            <person name="Barry K.W."/>
            <person name="Haridas S."/>
            <person name="Chen C."/>
            <person name="Bauer D."/>
            <person name="Andreopoulos W."/>
            <person name="Pangilinan J."/>
            <person name="LaButti K."/>
            <person name="Riley R."/>
            <person name="Lipzen A."/>
            <person name="Clum A."/>
            <person name="Drula E."/>
            <person name="Henrissat B."/>
            <person name="Kohler A."/>
            <person name="Grigoriev I.V."/>
            <person name="Martin F.M."/>
            <person name="Hacquard S."/>
        </authorList>
    </citation>
    <scope>NUCLEOTIDE SEQUENCE</scope>
    <source>
        <strain evidence="5">MPI-CAGE-AT-0147</strain>
    </source>
</reference>
<dbReference type="PANTHER" id="PTHR30502">
    <property type="entry name" value="2-KETO-3-DEOXY-L-RHAMNONATE ALDOLASE"/>
    <property type="match status" value="1"/>
</dbReference>
<keyword evidence="2" id="KW-0479">Metal-binding</keyword>
<dbReference type="SUPFAM" id="SSF51621">
    <property type="entry name" value="Phosphoenolpyruvate/pyruvate domain"/>
    <property type="match status" value="1"/>
</dbReference>
<dbReference type="GO" id="GO:0005737">
    <property type="term" value="C:cytoplasm"/>
    <property type="evidence" value="ECO:0007669"/>
    <property type="project" value="TreeGrafter"/>
</dbReference>
<dbReference type="EMBL" id="JAGMUV010000004">
    <property type="protein sequence ID" value="KAH7161527.1"/>
    <property type="molecule type" value="Genomic_DNA"/>
</dbReference>
<comment type="caution">
    <text evidence="5">The sequence shown here is derived from an EMBL/GenBank/DDBJ whole genome shotgun (WGS) entry which is preliminary data.</text>
</comment>
<keyword evidence="5" id="KW-0808">Transferase</keyword>
<dbReference type="OrthoDB" id="2326446at2759"/>
<dbReference type="Pfam" id="PF03328">
    <property type="entry name" value="HpcH_HpaI"/>
    <property type="match status" value="1"/>
</dbReference>
<dbReference type="AlphaFoldDB" id="A0A9P9JHC0"/>
<dbReference type="GO" id="GO:0016832">
    <property type="term" value="F:aldehyde-lyase activity"/>
    <property type="evidence" value="ECO:0007669"/>
    <property type="project" value="TreeGrafter"/>
</dbReference>
<dbReference type="GO" id="GO:0046872">
    <property type="term" value="F:metal ion binding"/>
    <property type="evidence" value="ECO:0007669"/>
    <property type="project" value="UniProtKB-KW"/>
</dbReference>
<evidence type="ECO:0000259" key="4">
    <source>
        <dbReference type="Pfam" id="PF03328"/>
    </source>
</evidence>
<dbReference type="Gene3D" id="3.20.20.60">
    <property type="entry name" value="Phosphoenolpyruvate-binding domains"/>
    <property type="match status" value="1"/>
</dbReference>
<keyword evidence="3" id="KW-0456">Lyase</keyword>
<sequence>MITQTYGNNLMRCIASGQVCKSFGIKVSPNAQIVQVARHAGFDSLFIDLEHAWLTLAESSNLCNVGHLSGITPFVRVPHQCGNGFVQRVLDGGAMGVVFPHIQNADEAKAAVGICKYPPQGCRSMTGLMPLFNMRSTSIADAVDFGNAHGSTVFTMIESGEAVKNAEEIAAVEGVDVLLVGSNDLSIDIGVAGDFESEAFRSSLEKVSEACKKHSKVFGVAGVYDNPKIHDWFINVLGARFLLVQQDLSLIAGGGRRSIGAVPKVRL</sequence>
<evidence type="ECO:0000313" key="5">
    <source>
        <dbReference type="EMBL" id="KAH7161527.1"/>
    </source>
</evidence>
<evidence type="ECO:0000313" key="6">
    <source>
        <dbReference type="Proteomes" id="UP000738349"/>
    </source>
</evidence>
<gene>
    <name evidence="5" type="ORF">EDB81DRAFT_925051</name>
</gene>
<protein>
    <submittedName>
        <fullName evidence="5">Pyruvate/Phosphoenolpyruvate kinase-like domain-containing protein</fullName>
    </submittedName>
</protein>
<dbReference type="InterPro" id="IPR040442">
    <property type="entry name" value="Pyrv_kinase-like_dom_sf"/>
</dbReference>
<evidence type="ECO:0000256" key="1">
    <source>
        <dbReference type="ARBA" id="ARBA00005568"/>
    </source>
</evidence>
<keyword evidence="5" id="KW-0670">Pyruvate</keyword>
<keyword evidence="6" id="KW-1185">Reference proteome</keyword>
<name>A0A9P9JHC0_9HYPO</name>
<dbReference type="PANTHER" id="PTHR30502:SF0">
    <property type="entry name" value="PHOSPHOENOLPYRUVATE CARBOXYLASE FAMILY PROTEIN"/>
    <property type="match status" value="1"/>
</dbReference>
<dbReference type="GO" id="GO:0016301">
    <property type="term" value="F:kinase activity"/>
    <property type="evidence" value="ECO:0007669"/>
    <property type="project" value="UniProtKB-KW"/>
</dbReference>
<dbReference type="Proteomes" id="UP000738349">
    <property type="component" value="Unassembled WGS sequence"/>
</dbReference>
<evidence type="ECO:0000256" key="3">
    <source>
        <dbReference type="ARBA" id="ARBA00023239"/>
    </source>
</evidence>